<dbReference type="InterPro" id="IPR035423">
    <property type="entry name" value="M60-like_N"/>
</dbReference>
<comment type="caution">
    <text evidence="2">The sequence shown here is derived from an EMBL/GenBank/DDBJ whole genome shotgun (WGS) entry which is preliminary data.</text>
</comment>
<gene>
    <name evidence="2" type="ORF">F3F51_12105</name>
</gene>
<accession>A0A6N3V7Y1</accession>
<evidence type="ECO:0000313" key="2">
    <source>
        <dbReference type="EMBL" id="KAA3804543.1"/>
    </source>
</evidence>
<dbReference type="Pfam" id="PF13402">
    <property type="entry name" value="Peptidase_M60"/>
    <property type="match status" value="1"/>
</dbReference>
<dbReference type="Gene3D" id="3.40.390.80">
    <property type="entry name" value="Peptidase M60, enhancin-like domain 2"/>
    <property type="match status" value="1"/>
</dbReference>
<dbReference type="PANTHER" id="PTHR15730:SF5">
    <property type="entry name" value="SI:CH211-210B2.2-RELATED"/>
    <property type="match status" value="1"/>
</dbReference>
<dbReference type="EMBL" id="VWLX01000008">
    <property type="protein sequence ID" value="KAA3804543.1"/>
    <property type="molecule type" value="Genomic_DNA"/>
</dbReference>
<protein>
    <recommendedName>
        <fullName evidence="1">Peptidase M60 domain-containing protein</fullName>
    </recommendedName>
</protein>
<dbReference type="Gene3D" id="2.60.120.1250">
    <property type="entry name" value="Peptidase M60, enhancin-like domain 1"/>
    <property type="match status" value="1"/>
</dbReference>
<dbReference type="InterPro" id="IPR051244">
    <property type="entry name" value="TCAF"/>
</dbReference>
<evidence type="ECO:0000259" key="1">
    <source>
        <dbReference type="PROSITE" id="PS51723"/>
    </source>
</evidence>
<dbReference type="Pfam" id="PF17291">
    <property type="entry name" value="M60-like_N"/>
    <property type="match status" value="1"/>
</dbReference>
<dbReference type="InterPro" id="IPR031161">
    <property type="entry name" value="Peptidase_M60_dom"/>
</dbReference>
<dbReference type="Proteomes" id="UP000460135">
    <property type="component" value="Unassembled WGS sequence"/>
</dbReference>
<reference evidence="2 3" key="1">
    <citation type="journal article" date="2019" name="Nat. Med.">
        <title>A library of human gut bacterial isolates paired with longitudinal multiomics data enables mechanistic microbiome research.</title>
        <authorList>
            <person name="Poyet M."/>
            <person name="Groussin M."/>
            <person name="Gibbons S.M."/>
            <person name="Avila-Pacheco J."/>
            <person name="Jiang X."/>
            <person name="Kearney S.M."/>
            <person name="Perrotta A.R."/>
            <person name="Berdy B."/>
            <person name="Zhao S."/>
            <person name="Lieberman T.D."/>
            <person name="Swanson P.K."/>
            <person name="Smith M."/>
            <person name="Roesemann S."/>
            <person name="Alexander J.E."/>
            <person name="Rich S.A."/>
            <person name="Livny J."/>
            <person name="Vlamakis H."/>
            <person name="Clish C."/>
            <person name="Bullock K."/>
            <person name="Deik A."/>
            <person name="Scott J."/>
            <person name="Pierce K.A."/>
            <person name="Xavier R.J."/>
            <person name="Alm E.J."/>
        </authorList>
    </citation>
    <scope>NUCLEOTIDE SEQUENCE [LARGE SCALE GENOMIC DNA]</scope>
    <source>
        <strain evidence="2 3">BIOML-A183</strain>
    </source>
</reference>
<proteinExistence type="predicted"/>
<name>A0A6N3V7Y1_BACOV</name>
<dbReference type="PROSITE" id="PS51723">
    <property type="entry name" value="PEPTIDASE_M60"/>
    <property type="match status" value="1"/>
</dbReference>
<feature type="domain" description="Peptidase M60" evidence="1">
    <location>
        <begin position="99"/>
        <end position="276"/>
    </location>
</feature>
<dbReference type="PANTHER" id="PTHR15730">
    <property type="entry name" value="EXPERIMENTAL AUTOIMMUNE PROSTATITIS ANTIGEN 2-RELATED"/>
    <property type="match status" value="1"/>
</dbReference>
<evidence type="ECO:0000313" key="3">
    <source>
        <dbReference type="Proteomes" id="UP000460135"/>
    </source>
</evidence>
<dbReference type="AlphaFoldDB" id="A0A6N3V7Y1"/>
<dbReference type="PROSITE" id="PS51257">
    <property type="entry name" value="PROKAR_LIPOPROTEIN"/>
    <property type="match status" value="1"/>
</dbReference>
<dbReference type="SMART" id="SM01276">
    <property type="entry name" value="M60-like"/>
    <property type="match status" value="1"/>
</dbReference>
<organism evidence="2 3">
    <name type="scientific">Bacteroides ovatus</name>
    <dbReference type="NCBI Taxonomy" id="28116"/>
    <lineage>
        <taxon>Bacteria</taxon>
        <taxon>Pseudomonadati</taxon>
        <taxon>Bacteroidota</taxon>
        <taxon>Bacteroidia</taxon>
        <taxon>Bacteroidales</taxon>
        <taxon>Bacteroidaceae</taxon>
        <taxon>Bacteroides</taxon>
    </lineage>
</organism>
<sequence length="830" mass="95034">MKDKIVYMLLTIGLVWGAIACEDKDFEGIVSNTDDYVSETGGDYYEGGGIDVSHYDRARAFPGLVDTLKEKRLDEAIVNIDLSRNSVASDKVNLKVVAPAIYSTGLYAGAGEKITLTLDDDVKGLIVQIGVHTRDLSSLVGTAYLERDAKITSAMPLFQGTNEIRNPYGGYIWIKRTGANNSDAPTISVKVKGAYAAPDYIQGETDADEWIQKINETTVPWIELRGEQMAFSVPVKYMKQKLQQGKTFVTQMDEALRLWNDWMLCYNEFYGLDGEDIENYPDFPVLGFPFREVMDVHLLTERFSYYSTTNVELLSSEEVIDAITDPELIKQNAINICHIMGWIQTDMYIPTYFPSTTLSDFKNMYLLMPNYYFLYKNGWWGETNTSNLFSGKKQGTNVMASTSYQLLSSAFTNLAAFANADSCKIFNKNVGGSVESDYGSAQTWPAVLSFFSAILSYEQVDADKDGWKYFGYLNRFLKKQSELLPASRRLNMQDAMLTCLTTYFERDFSQLFDRWGIMVGDAQRVEAAKYKHVEKRIWDYNPLKKNETAVFDGKAFQTLSGKYPYLHLRSDWAVVAYSGKEDNLKAKNYSYNFFGNKHLTNLEDNPDKYNEAYCSPYNLFDNDPSTLWSSYHDPYTDVKWFDGEQKYAFKVDKLYYGAKTPDYPYSLVVQPGNVGIDIDGVYVAFGDYNSEASIYNGDVKDYQKYDFHPQHIMVEVTNDQLSYDDIDTLYTNIKDIQWRRVYDSKDDPKGGKVNGQQFWPDRRNTFYVEFARQSGVTGIRLIMDTDSHVAKDRPANFPVDEKPNRPEFANKYLNRIQKIAEFGTFYFKED</sequence>